<dbReference type="VEuPathDB" id="VectorBase:SCAU014877"/>
<feature type="domain" description="CRAL-TRIO" evidence="1">
    <location>
        <begin position="98"/>
        <end position="263"/>
    </location>
</feature>
<dbReference type="PANTHER" id="PTHR10174">
    <property type="entry name" value="ALPHA-TOCOPHEROL TRANSFER PROTEIN-RELATED"/>
    <property type="match status" value="1"/>
</dbReference>
<dbReference type="SUPFAM" id="SSF52087">
    <property type="entry name" value="CRAL/TRIO domain"/>
    <property type="match status" value="1"/>
</dbReference>
<dbReference type="Proteomes" id="UP000095300">
    <property type="component" value="Unassembled WGS sequence"/>
</dbReference>
<protein>
    <recommendedName>
        <fullName evidence="1">CRAL-TRIO domain-containing protein</fullName>
    </recommendedName>
</protein>
<dbReference type="SMART" id="SM01100">
    <property type="entry name" value="CRAL_TRIO_N"/>
    <property type="match status" value="1"/>
</dbReference>
<dbReference type="GO" id="GO:1902936">
    <property type="term" value="F:phosphatidylinositol bisphosphate binding"/>
    <property type="evidence" value="ECO:0007669"/>
    <property type="project" value="TreeGrafter"/>
</dbReference>
<dbReference type="Gene3D" id="1.20.5.1200">
    <property type="entry name" value="Alpha-tocopherol transfer"/>
    <property type="match status" value="1"/>
</dbReference>
<gene>
    <name evidence="2" type="primary">106081679</name>
</gene>
<dbReference type="InterPro" id="IPR011074">
    <property type="entry name" value="CRAL/TRIO_N_dom"/>
</dbReference>
<dbReference type="EnsemblMetazoa" id="SCAU014877-RA">
    <property type="protein sequence ID" value="SCAU014877-PA"/>
    <property type="gene ID" value="SCAU014877"/>
</dbReference>
<dbReference type="Pfam" id="PF00650">
    <property type="entry name" value="CRAL_TRIO"/>
    <property type="match status" value="1"/>
</dbReference>
<proteinExistence type="predicted"/>
<evidence type="ECO:0000259" key="1">
    <source>
        <dbReference type="PROSITE" id="PS50191"/>
    </source>
</evidence>
<organism evidence="2 3">
    <name type="scientific">Stomoxys calcitrans</name>
    <name type="common">Stable fly</name>
    <name type="synonym">Conops calcitrans</name>
    <dbReference type="NCBI Taxonomy" id="35570"/>
    <lineage>
        <taxon>Eukaryota</taxon>
        <taxon>Metazoa</taxon>
        <taxon>Ecdysozoa</taxon>
        <taxon>Arthropoda</taxon>
        <taxon>Hexapoda</taxon>
        <taxon>Insecta</taxon>
        <taxon>Pterygota</taxon>
        <taxon>Neoptera</taxon>
        <taxon>Endopterygota</taxon>
        <taxon>Diptera</taxon>
        <taxon>Brachycera</taxon>
        <taxon>Muscomorpha</taxon>
        <taxon>Muscoidea</taxon>
        <taxon>Muscidae</taxon>
        <taxon>Stomoxys</taxon>
    </lineage>
</organism>
<dbReference type="InterPro" id="IPR036273">
    <property type="entry name" value="CRAL/TRIO_N_dom_sf"/>
</dbReference>
<dbReference type="AlphaFoldDB" id="A0A1I8Q8N1"/>
<dbReference type="OrthoDB" id="6682367at2759"/>
<dbReference type="SUPFAM" id="SSF46938">
    <property type="entry name" value="CRAL/TRIO N-terminal domain"/>
    <property type="match status" value="1"/>
</dbReference>
<dbReference type="PANTHER" id="PTHR10174:SF216">
    <property type="entry name" value="CRAL-TRIO DOMAIN-CONTAINING PROTEIN-RELATED"/>
    <property type="match status" value="1"/>
</dbReference>
<dbReference type="CDD" id="cd00170">
    <property type="entry name" value="SEC14"/>
    <property type="match status" value="1"/>
</dbReference>
<name>A0A1I8Q8N1_STOCA</name>
<evidence type="ECO:0000313" key="3">
    <source>
        <dbReference type="Proteomes" id="UP000095300"/>
    </source>
</evidence>
<dbReference type="Gene3D" id="1.10.8.20">
    <property type="entry name" value="N-terminal domain of phosphatidylinositol transfer protein sec14p"/>
    <property type="match status" value="1"/>
</dbReference>
<evidence type="ECO:0000313" key="2">
    <source>
        <dbReference type="EnsemblMetazoa" id="SCAU014877-PA"/>
    </source>
</evidence>
<reference evidence="2" key="1">
    <citation type="submission" date="2020-05" db="UniProtKB">
        <authorList>
            <consortium name="EnsemblMetazoa"/>
        </authorList>
    </citation>
    <scope>IDENTIFICATION</scope>
    <source>
        <strain evidence="2">USDA</strain>
    </source>
</reference>
<accession>A0A1I8Q8N1</accession>
<dbReference type="Gene3D" id="3.40.525.10">
    <property type="entry name" value="CRAL-TRIO lipid binding domain"/>
    <property type="match status" value="1"/>
</dbReference>
<dbReference type="GO" id="GO:0016020">
    <property type="term" value="C:membrane"/>
    <property type="evidence" value="ECO:0007669"/>
    <property type="project" value="TreeGrafter"/>
</dbReference>
<dbReference type="InterPro" id="IPR036865">
    <property type="entry name" value="CRAL-TRIO_dom_sf"/>
</dbReference>
<keyword evidence="3" id="KW-1185">Reference proteome</keyword>
<dbReference type="KEGG" id="scac:106081679"/>
<dbReference type="InterPro" id="IPR001251">
    <property type="entry name" value="CRAL-TRIO_dom"/>
</dbReference>
<dbReference type="PRINTS" id="PR00180">
    <property type="entry name" value="CRETINALDHBP"/>
</dbReference>
<sequence>MLEFLKIKMAKIKPLPLELQRIACEQLGEVPQRIPEDLQKLKEWIRMQPHLKSRTDDQFLVQFLRGTKYSLEKAKEKLEQFYALKSKYADMLSNVDVESTLFMDYVQEKLFSPLSIPLHGNGSRIIYVQLPDDPNSFTINQLLQMATTFCEILLLNDPYACINGIILVYDYSKFRADHLSLFTPSAVRNIFLYLEKALPMRFKGVYAIHISPYVEKFIKLLLPYVPEKVKDRVHICCNIDDIKVTVPKQYLPRDIGGDNGSLEDVCIANIRLWEEYREYFRDSNDYGINESLRLIKKPNIDCDFGTGGSFRTINVD</sequence>
<dbReference type="PROSITE" id="PS50191">
    <property type="entry name" value="CRAL_TRIO"/>
    <property type="match status" value="1"/>
</dbReference>